<evidence type="ECO:0000313" key="4">
    <source>
        <dbReference type="Proteomes" id="UP000605201"/>
    </source>
</evidence>
<dbReference type="PANTHER" id="PTHR10488">
    <property type="entry name" value="GLYCINE AMIDINOTRANSFERASE, MITOCHONDRIAL"/>
    <property type="match status" value="1"/>
</dbReference>
<dbReference type="InterPro" id="IPR033195">
    <property type="entry name" value="AmidinoTrfase"/>
</dbReference>
<dbReference type="SUPFAM" id="SSF55909">
    <property type="entry name" value="Pentein"/>
    <property type="match status" value="1"/>
</dbReference>
<protein>
    <recommendedName>
        <fullName evidence="5">Amidinotransferase</fullName>
    </recommendedName>
</protein>
<evidence type="ECO:0000256" key="1">
    <source>
        <dbReference type="ARBA" id="ARBA00006943"/>
    </source>
</evidence>
<evidence type="ECO:0008006" key="5">
    <source>
        <dbReference type="Google" id="ProtNLM"/>
    </source>
</evidence>
<gene>
    <name evidence="3" type="ORF">H8D96_21940</name>
</gene>
<accession>A0A8J6P9S6</accession>
<name>A0A8J6P9S6_9BACT</name>
<dbReference type="PANTHER" id="PTHR10488:SF1">
    <property type="entry name" value="GLYCINE AMIDINOTRANSFERASE, MITOCHONDRIAL"/>
    <property type="match status" value="1"/>
</dbReference>
<reference evidence="3 4" key="1">
    <citation type="submission" date="2020-08" db="EMBL/GenBank/DDBJ databases">
        <title>Bridging the membrane lipid divide: bacteria of the FCB group superphylum have the potential to synthesize archaeal ether lipids.</title>
        <authorList>
            <person name="Villanueva L."/>
            <person name="Von Meijenfeldt F.A.B."/>
            <person name="Westbye A.B."/>
            <person name="Yadav S."/>
            <person name="Hopmans E.C."/>
            <person name="Dutilh B.E."/>
            <person name="Sinninghe Damste J.S."/>
        </authorList>
    </citation>
    <scope>NUCLEOTIDE SEQUENCE [LARGE SCALE GENOMIC DNA]</scope>
    <source>
        <strain evidence="3">NIOZ-UU17</strain>
    </source>
</reference>
<keyword evidence="2" id="KW-0808">Transferase</keyword>
<proteinExistence type="inferred from homology"/>
<dbReference type="Gene3D" id="3.75.10.10">
    <property type="entry name" value="L-arginine/glycine Amidinotransferase, Chain A"/>
    <property type="match status" value="1"/>
</dbReference>
<dbReference type="AlphaFoldDB" id="A0A8J6P9S6"/>
<sequence length="324" mass="36819">MSEKKIMGAWNEWGKLREAALGYVDDLAEPEYIPALIWVSEEGKKALRNKPGELVREAFPEIAKRINHTIDTLERVLKENGVTVHRTKPIPDGFDEEKAYLKDVQKGSYTIGGADFFRVLGTRVLLLNSFHLPFRRNNIWSVRRMLEPILENSNATYFATPPPSPHYTRDELYLENGDIMIDGHNVYVGMSGNATSPKGVAWLKQLLDDDYRVHTIRLKPNLFHLDWLLTLNRPGLLTYCPEALIDPLPEPLTRWDKIEIRPDEVAGANNLSIDENTIVVAEHHTRIAEAYAKKGMQVITIPAEETIDYGSGPRCLTGILRRDP</sequence>
<dbReference type="GO" id="GO:0015067">
    <property type="term" value="F:amidinotransferase activity"/>
    <property type="evidence" value="ECO:0007669"/>
    <property type="project" value="InterPro"/>
</dbReference>
<comment type="caution">
    <text evidence="3">The sequence shown here is derived from an EMBL/GenBank/DDBJ whole genome shotgun (WGS) entry which is preliminary data.</text>
</comment>
<comment type="similarity">
    <text evidence="1">Belongs to the amidinotransferase family.</text>
</comment>
<organism evidence="3 4">
    <name type="scientific">Candidatus Desulfatibia vada</name>
    <dbReference type="NCBI Taxonomy" id="2841696"/>
    <lineage>
        <taxon>Bacteria</taxon>
        <taxon>Pseudomonadati</taxon>
        <taxon>Thermodesulfobacteriota</taxon>
        <taxon>Desulfobacteria</taxon>
        <taxon>Desulfobacterales</taxon>
        <taxon>Desulfobacterales incertae sedis</taxon>
        <taxon>Candidatus Desulfatibia</taxon>
    </lineage>
</organism>
<evidence type="ECO:0000256" key="2">
    <source>
        <dbReference type="ARBA" id="ARBA00022679"/>
    </source>
</evidence>
<dbReference type="EMBL" id="JACNIG010000463">
    <property type="protein sequence ID" value="MBC8434580.1"/>
    <property type="molecule type" value="Genomic_DNA"/>
</dbReference>
<dbReference type="Proteomes" id="UP000605201">
    <property type="component" value="Unassembled WGS sequence"/>
</dbReference>
<evidence type="ECO:0000313" key="3">
    <source>
        <dbReference type="EMBL" id="MBC8434580.1"/>
    </source>
</evidence>